<evidence type="ECO:0000313" key="8">
    <source>
        <dbReference type="Proteomes" id="UP001230188"/>
    </source>
</evidence>
<keyword evidence="2 4" id="KW-0863">Zinc-finger</keyword>
<feature type="chain" id="PRO_5042002230" description="RING-type domain-containing protein" evidence="5">
    <location>
        <begin position="21"/>
        <end position="333"/>
    </location>
</feature>
<dbReference type="InterPro" id="IPR001841">
    <property type="entry name" value="Znf_RING"/>
</dbReference>
<keyword evidence="1" id="KW-0479">Metal-binding</keyword>
<evidence type="ECO:0000256" key="5">
    <source>
        <dbReference type="SAM" id="SignalP"/>
    </source>
</evidence>
<dbReference type="GO" id="GO:0016567">
    <property type="term" value="P:protein ubiquitination"/>
    <property type="evidence" value="ECO:0007669"/>
    <property type="project" value="TreeGrafter"/>
</dbReference>
<dbReference type="AlphaFoldDB" id="A0AAD7UE01"/>
<dbReference type="Pfam" id="PF13920">
    <property type="entry name" value="zf-C3HC4_3"/>
    <property type="match status" value="1"/>
</dbReference>
<keyword evidence="3" id="KW-0862">Zinc</keyword>
<dbReference type="Proteomes" id="UP001230188">
    <property type="component" value="Unassembled WGS sequence"/>
</dbReference>
<reference evidence="7" key="1">
    <citation type="submission" date="2023-01" db="EMBL/GenBank/DDBJ databases">
        <title>Metagenome sequencing of chrysophaentin producing Chrysophaeum taylorii.</title>
        <authorList>
            <person name="Davison J."/>
            <person name="Bewley C."/>
        </authorList>
    </citation>
    <scope>NUCLEOTIDE SEQUENCE</scope>
    <source>
        <strain evidence="7">NIES-1699</strain>
    </source>
</reference>
<dbReference type="PANTHER" id="PTHR12183">
    <property type="entry name" value="MITOCHONDRIAL UBIQUITIN LIGASE ACTIVATOR OF NFKB 1"/>
    <property type="match status" value="1"/>
</dbReference>
<dbReference type="GO" id="GO:0004842">
    <property type="term" value="F:ubiquitin-protein transferase activity"/>
    <property type="evidence" value="ECO:0007669"/>
    <property type="project" value="TreeGrafter"/>
</dbReference>
<dbReference type="PROSITE" id="PS50089">
    <property type="entry name" value="ZF_RING_2"/>
    <property type="match status" value="1"/>
</dbReference>
<dbReference type="SUPFAM" id="SSF57850">
    <property type="entry name" value="RING/U-box"/>
    <property type="match status" value="1"/>
</dbReference>
<keyword evidence="8" id="KW-1185">Reference proteome</keyword>
<organism evidence="7 8">
    <name type="scientific">Chrysophaeum taylorii</name>
    <dbReference type="NCBI Taxonomy" id="2483200"/>
    <lineage>
        <taxon>Eukaryota</taxon>
        <taxon>Sar</taxon>
        <taxon>Stramenopiles</taxon>
        <taxon>Ochrophyta</taxon>
        <taxon>Pelagophyceae</taxon>
        <taxon>Pelagomonadales</taxon>
        <taxon>Pelagomonadaceae</taxon>
        <taxon>Chrysophaeum</taxon>
    </lineage>
</organism>
<evidence type="ECO:0000259" key="6">
    <source>
        <dbReference type="PROSITE" id="PS50089"/>
    </source>
</evidence>
<dbReference type="InterPro" id="IPR036770">
    <property type="entry name" value="Ankyrin_rpt-contain_sf"/>
</dbReference>
<dbReference type="InterPro" id="IPR013083">
    <property type="entry name" value="Znf_RING/FYVE/PHD"/>
</dbReference>
<evidence type="ECO:0000256" key="2">
    <source>
        <dbReference type="ARBA" id="ARBA00022771"/>
    </source>
</evidence>
<dbReference type="PANTHER" id="PTHR12183:SF32">
    <property type="entry name" value="MITOCHONDRIAL E3 UBIQUITIN PROTEIN LIGASE 1"/>
    <property type="match status" value="1"/>
</dbReference>
<dbReference type="Gene3D" id="3.30.40.10">
    <property type="entry name" value="Zinc/RING finger domain, C3HC4 (zinc finger)"/>
    <property type="match status" value="1"/>
</dbReference>
<accession>A0AAD7UE01</accession>
<evidence type="ECO:0000256" key="4">
    <source>
        <dbReference type="PROSITE-ProRule" id="PRU00175"/>
    </source>
</evidence>
<name>A0AAD7UE01_9STRA</name>
<evidence type="ECO:0000256" key="1">
    <source>
        <dbReference type="ARBA" id="ARBA00022723"/>
    </source>
</evidence>
<dbReference type="Pfam" id="PF00023">
    <property type="entry name" value="Ank"/>
    <property type="match status" value="1"/>
</dbReference>
<dbReference type="EMBL" id="JAQMWT010000363">
    <property type="protein sequence ID" value="KAJ8602883.1"/>
    <property type="molecule type" value="Genomic_DNA"/>
</dbReference>
<dbReference type="InterPro" id="IPR002110">
    <property type="entry name" value="Ankyrin_rpt"/>
</dbReference>
<evidence type="ECO:0000256" key="3">
    <source>
        <dbReference type="ARBA" id="ARBA00022833"/>
    </source>
</evidence>
<feature type="domain" description="RING-type" evidence="6">
    <location>
        <begin position="272"/>
        <end position="311"/>
    </location>
</feature>
<dbReference type="GO" id="GO:0008270">
    <property type="term" value="F:zinc ion binding"/>
    <property type="evidence" value="ECO:0007669"/>
    <property type="project" value="UniProtKB-KW"/>
</dbReference>
<sequence>MHRCVSVVWQVVAAIQRAFGVPWSNASRLAWIWSLEAATGSDVVATVGDEARIFSETGGPYVCARYKWGGWRVGKVRSVDPNDTVTLVWDDGFLQIGTRRRDVRRVLSKVSRRQSTEAPAAAAPAPQQEQQTVFACAKRGDVAGVVREIDARRAMANDVEEIEGRAGRSLLYWACHGGHADLVAALLARGAWDWDKSCVVAVTGNERADDATDLVFDPDEQVFSDFVDYAPRLVGNKEGGPSRSSFEVIRALLREAAKHEPATLYRSSNDDCCVCVAHRADAVAAPCGHVACCESCLRRLRDRRDGCPICRQRIRRILPVVSFNGPQSRRSSR</sequence>
<comment type="caution">
    <text evidence="7">The sequence shown here is derived from an EMBL/GenBank/DDBJ whole genome shotgun (WGS) entry which is preliminary data.</text>
</comment>
<evidence type="ECO:0000313" key="7">
    <source>
        <dbReference type="EMBL" id="KAJ8602883.1"/>
    </source>
</evidence>
<proteinExistence type="predicted"/>
<feature type="signal peptide" evidence="5">
    <location>
        <begin position="1"/>
        <end position="20"/>
    </location>
</feature>
<dbReference type="InterPro" id="IPR051652">
    <property type="entry name" value="MDM2_MDM4_MUL1"/>
</dbReference>
<dbReference type="Gene3D" id="1.25.40.20">
    <property type="entry name" value="Ankyrin repeat-containing domain"/>
    <property type="match status" value="1"/>
</dbReference>
<keyword evidence="5" id="KW-0732">Signal</keyword>
<protein>
    <recommendedName>
        <fullName evidence="6">RING-type domain-containing protein</fullName>
    </recommendedName>
</protein>
<gene>
    <name evidence="7" type="ORF">CTAYLR_009944</name>
</gene>